<comment type="caution">
    <text evidence="1">The sequence shown here is derived from an EMBL/GenBank/DDBJ whole genome shotgun (WGS) entry which is preliminary data.</text>
</comment>
<reference evidence="2" key="1">
    <citation type="journal article" date="2018" name="Sci. Rep.">
        <title>Lignite coal burning seam in the remote Altai Mountains harbors a hydrogen-driven thermophilic microbial community.</title>
        <authorList>
            <person name="Kadnikov V.V."/>
            <person name="Mardanov A.V."/>
            <person name="Ivasenko D.A."/>
            <person name="Antsiferov D.V."/>
            <person name="Beletsky A.V."/>
            <person name="Karnachuk O.V."/>
            <person name="Ravin N.V."/>
        </authorList>
    </citation>
    <scope>NUCLEOTIDE SEQUENCE [LARGE SCALE GENOMIC DNA]</scope>
</reference>
<dbReference type="AlphaFoldDB" id="A0A2R6XZD0"/>
<proteinExistence type="predicted"/>
<protein>
    <submittedName>
        <fullName evidence="1">Uncharacterized protein</fullName>
    </submittedName>
</protein>
<name>A0A2R6XZD0_9BACL</name>
<evidence type="ECO:0000313" key="2">
    <source>
        <dbReference type="Proteomes" id="UP000244338"/>
    </source>
</evidence>
<evidence type="ECO:0000313" key="1">
    <source>
        <dbReference type="EMBL" id="PTQ55774.1"/>
    </source>
</evidence>
<dbReference type="EMBL" id="PEBX01000074">
    <property type="protein sequence ID" value="PTQ55774.1"/>
    <property type="molecule type" value="Genomic_DNA"/>
</dbReference>
<sequence length="151" mass="17386">MLWVRPSSLELKVFWNERVRPVRPDWRIERTERIGRDALFVIGRKRLLWGSFGEDDGLMALVLLFVDNGSPEDHFESSLASIFLLDVLGLARSPKEKESIARSLFLFRPAGMCEASYALPNGIRLKAGRFDQSFYALTVQFSIRTIQDYMV</sequence>
<accession>A0A2R6XZD0</accession>
<gene>
    <name evidence="1" type="ORF">BSOLF_1489</name>
</gene>
<organism evidence="1 2">
    <name type="scientific">Candidatus Carbonibacillus altaicus</name>
    <dbReference type="NCBI Taxonomy" id="2163959"/>
    <lineage>
        <taxon>Bacteria</taxon>
        <taxon>Bacillati</taxon>
        <taxon>Bacillota</taxon>
        <taxon>Bacilli</taxon>
        <taxon>Bacillales</taxon>
        <taxon>Candidatus Carbonibacillus</taxon>
    </lineage>
</organism>
<dbReference type="Proteomes" id="UP000244338">
    <property type="component" value="Unassembled WGS sequence"/>
</dbReference>